<reference evidence="4 5" key="1">
    <citation type="submission" date="2017-07" db="EMBL/GenBank/DDBJ databases">
        <title>Genome Sequence of Antarctobacter heliothermus Strain SMS3 Isolated from a culture of the Diatom Skeletonema marinoi.</title>
        <authorList>
            <person name="Topel M."/>
            <person name="Pinder M.I.M."/>
            <person name="Johansson O.N."/>
            <person name="Kourtchenko O."/>
            <person name="Godhe A."/>
            <person name="Clarke A.K."/>
        </authorList>
    </citation>
    <scope>NUCLEOTIDE SEQUENCE [LARGE SCALE GENOMIC DNA]</scope>
    <source>
        <strain evidence="4 5">SMS3</strain>
    </source>
</reference>
<keyword evidence="1 4" id="KW-0808">Transferase</keyword>
<organism evidence="4 5">
    <name type="scientific">Antarctobacter heliothermus</name>
    <dbReference type="NCBI Taxonomy" id="74033"/>
    <lineage>
        <taxon>Bacteria</taxon>
        <taxon>Pseudomonadati</taxon>
        <taxon>Pseudomonadota</taxon>
        <taxon>Alphaproteobacteria</taxon>
        <taxon>Rhodobacterales</taxon>
        <taxon>Roseobacteraceae</taxon>
        <taxon>Antarctobacter</taxon>
    </lineage>
</organism>
<dbReference type="InterPro" id="IPR000182">
    <property type="entry name" value="GNAT_dom"/>
</dbReference>
<evidence type="ECO:0000256" key="1">
    <source>
        <dbReference type="ARBA" id="ARBA00022679"/>
    </source>
</evidence>
<dbReference type="InterPro" id="IPR016181">
    <property type="entry name" value="Acyl_CoA_acyltransferase"/>
</dbReference>
<evidence type="ECO:0000313" key="5">
    <source>
        <dbReference type="Proteomes" id="UP000203589"/>
    </source>
</evidence>
<dbReference type="PANTHER" id="PTHR43877">
    <property type="entry name" value="AMINOALKYLPHOSPHONATE N-ACETYLTRANSFERASE-RELATED-RELATED"/>
    <property type="match status" value="1"/>
</dbReference>
<dbReference type="EC" id="2.3.1.183" evidence="4"/>
<name>A0A222E0L3_9RHOB</name>
<dbReference type="Gene3D" id="3.40.630.30">
    <property type="match status" value="1"/>
</dbReference>
<dbReference type="GO" id="GO:0102971">
    <property type="term" value="F:phosphinothricin N-acetyltransferase activity"/>
    <property type="evidence" value="ECO:0007669"/>
    <property type="project" value="UniProtKB-EC"/>
</dbReference>
<dbReference type="Pfam" id="PF00583">
    <property type="entry name" value="Acetyltransf_1"/>
    <property type="match status" value="1"/>
</dbReference>
<dbReference type="OrthoDB" id="5997585at2"/>
<feature type="domain" description="N-acetyltransferase" evidence="3">
    <location>
        <begin position="3"/>
        <end position="162"/>
    </location>
</feature>
<dbReference type="PROSITE" id="PS51186">
    <property type="entry name" value="GNAT"/>
    <property type="match status" value="1"/>
</dbReference>
<keyword evidence="2 4" id="KW-0012">Acyltransferase</keyword>
<accession>A0A222E0L3</accession>
<dbReference type="AlphaFoldDB" id="A0A222E0L3"/>
<sequence>MQISVRTAGPLDCRPMAELLNEIIAEGGTTAITDPLMTNDLRDWMARAQDRSAWHLAEDETGLVLGFQWIEPAEYLPDDAAEIATFARQGHSGLGIGSMLFRATEQAARALGYRWINANIRADNTGGLAYYQSRGFEDYGRKSGVPLGDGQVVDKILKRYDL</sequence>
<dbReference type="Proteomes" id="UP000203589">
    <property type="component" value="Chromosome"/>
</dbReference>
<dbReference type="SUPFAM" id="SSF55729">
    <property type="entry name" value="Acyl-CoA N-acyltransferases (Nat)"/>
    <property type="match status" value="1"/>
</dbReference>
<evidence type="ECO:0000256" key="2">
    <source>
        <dbReference type="ARBA" id="ARBA00023315"/>
    </source>
</evidence>
<dbReference type="EMBL" id="CP022540">
    <property type="protein sequence ID" value="ASP19683.1"/>
    <property type="molecule type" value="Genomic_DNA"/>
</dbReference>
<dbReference type="CDD" id="cd04301">
    <property type="entry name" value="NAT_SF"/>
    <property type="match status" value="1"/>
</dbReference>
<dbReference type="KEGG" id="aht:ANTHELSMS3_00967"/>
<keyword evidence="5" id="KW-1185">Reference proteome</keyword>
<protein>
    <submittedName>
        <fullName evidence="4">Putative phosphinothricin acetyltransferase YwnH</fullName>
        <ecNumber evidence="4">2.3.1.183</ecNumber>
    </submittedName>
</protein>
<dbReference type="InterPro" id="IPR050832">
    <property type="entry name" value="Bact_Acetyltransf"/>
</dbReference>
<gene>
    <name evidence="4" type="primary">ywnH</name>
    <name evidence="4" type="ORF">ANTHELSMS3_00967</name>
</gene>
<evidence type="ECO:0000313" key="4">
    <source>
        <dbReference type="EMBL" id="ASP19683.1"/>
    </source>
</evidence>
<dbReference type="RefSeq" id="WP_094033889.1">
    <property type="nucleotide sequence ID" value="NZ_CP022540.1"/>
</dbReference>
<proteinExistence type="predicted"/>
<evidence type="ECO:0000259" key="3">
    <source>
        <dbReference type="PROSITE" id="PS51186"/>
    </source>
</evidence>